<dbReference type="RefSeq" id="WP_119794729.1">
    <property type="nucleotide sequence ID" value="NZ_QYZD01000015.1"/>
</dbReference>
<feature type="transmembrane region" description="Helical" evidence="7">
    <location>
        <begin position="74"/>
        <end position="96"/>
    </location>
</feature>
<name>A0A3A3GK42_PANTH</name>
<reference evidence="9 10" key="1">
    <citation type="submission" date="2018-09" db="EMBL/GenBank/DDBJ databases">
        <title>Paenibacillus SK2017-BO5.</title>
        <authorList>
            <person name="Piskunova J.V."/>
            <person name="Dubiley S.A."/>
            <person name="Severinov K.V."/>
        </authorList>
    </citation>
    <scope>NUCLEOTIDE SEQUENCE [LARGE SCALE GENOMIC DNA]</scope>
    <source>
        <strain evidence="9 10">BO5</strain>
    </source>
</reference>
<keyword evidence="6 7" id="KW-0472">Membrane</keyword>
<dbReference type="GO" id="GO:0055085">
    <property type="term" value="P:transmembrane transport"/>
    <property type="evidence" value="ECO:0007669"/>
    <property type="project" value="InterPro"/>
</dbReference>
<dbReference type="SUPFAM" id="SSF161098">
    <property type="entry name" value="MetI-like"/>
    <property type="match status" value="1"/>
</dbReference>
<feature type="domain" description="ABC transmembrane type-1" evidence="8">
    <location>
        <begin position="70"/>
        <end position="258"/>
    </location>
</feature>
<evidence type="ECO:0000256" key="6">
    <source>
        <dbReference type="ARBA" id="ARBA00023136"/>
    </source>
</evidence>
<accession>A0A3A3GK42</accession>
<keyword evidence="4 7" id="KW-0812">Transmembrane</keyword>
<dbReference type="Pfam" id="PF00528">
    <property type="entry name" value="BPD_transp_1"/>
    <property type="match status" value="1"/>
</dbReference>
<gene>
    <name evidence="9" type="ORF">DQX05_16995</name>
</gene>
<evidence type="ECO:0000256" key="5">
    <source>
        <dbReference type="ARBA" id="ARBA00022989"/>
    </source>
</evidence>
<feature type="transmembrane region" description="Helical" evidence="7">
    <location>
        <begin position="135"/>
        <end position="155"/>
    </location>
</feature>
<keyword evidence="3" id="KW-1003">Cell membrane</keyword>
<feature type="transmembrane region" description="Helical" evidence="7">
    <location>
        <begin position="237"/>
        <end position="258"/>
    </location>
</feature>
<evidence type="ECO:0000313" key="9">
    <source>
        <dbReference type="EMBL" id="RJG22635.1"/>
    </source>
</evidence>
<feature type="transmembrane region" description="Helical" evidence="7">
    <location>
        <begin position="12"/>
        <end position="34"/>
    </location>
</feature>
<evidence type="ECO:0000259" key="8">
    <source>
        <dbReference type="PROSITE" id="PS50928"/>
    </source>
</evidence>
<protein>
    <submittedName>
        <fullName evidence="9">Carbohydrate ABC transporter permease</fullName>
    </submittedName>
</protein>
<comment type="similarity">
    <text evidence="7">Belongs to the binding-protein-dependent transport system permease family.</text>
</comment>
<evidence type="ECO:0000256" key="1">
    <source>
        <dbReference type="ARBA" id="ARBA00004651"/>
    </source>
</evidence>
<evidence type="ECO:0000256" key="4">
    <source>
        <dbReference type="ARBA" id="ARBA00022692"/>
    </source>
</evidence>
<organism evidence="9 10">
    <name type="scientific">Paenibacillus thiaminolyticus</name>
    <name type="common">Bacillus thiaminolyticus</name>
    <dbReference type="NCBI Taxonomy" id="49283"/>
    <lineage>
        <taxon>Bacteria</taxon>
        <taxon>Bacillati</taxon>
        <taxon>Bacillota</taxon>
        <taxon>Bacilli</taxon>
        <taxon>Bacillales</taxon>
        <taxon>Paenibacillaceae</taxon>
        <taxon>Paenibacillus</taxon>
    </lineage>
</organism>
<dbReference type="PANTHER" id="PTHR43744:SF12">
    <property type="entry name" value="ABC TRANSPORTER PERMEASE PROTEIN MG189-RELATED"/>
    <property type="match status" value="1"/>
</dbReference>
<feature type="transmembrane region" description="Helical" evidence="7">
    <location>
        <begin position="105"/>
        <end position="123"/>
    </location>
</feature>
<proteinExistence type="inferred from homology"/>
<evidence type="ECO:0000256" key="7">
    <source>
        <dbReference type="RuleBase" id="RU363032"/>
    </source>
</evidence>
<dbReference type="Gene3D" id="1.10.3720.10">
    <property type="entry name" value="MetI-like"/>
    <property type="match status" value="1"/>
</dbReference>
<dbReference type="AlphaFoldDB" id="A0A3A3GK42"/>
<keyword evidence="2 7" id="KW-0813">Transport</keyword>
<evidence type="ECO:0000256" key="3">
    <source>
        <dbReference type="ARBA" id="ARBA00022475"/>
    </source>
</evidence>
<dbReference type="InterPro" id="IPR035906">
    <property type="entry name" value="MetI-like_sf"/>
</dbReference>
<dbReference type="PANTHER" id="PTHR43744">
    <property type="entry name" value="ABC TRANSPORTER PERMEASE PROTEIN MG189-RELATED-RELATED"/>
    <property type="match status" value="1"/>
</dbReference>
<comment type="caution">
    <text evidence="9">The sequence shown here is derived from an EMBL/GenBank/DDBJ whole genome shotgun (WGS) entry which is preliminary data.</text>
</comment>
<dbReference type="CDD" id="cd06261">
    <property type="entry name" value="TM_PBP2"/>
    <property type="match status" value="1"/>
</dbReference>
<dbReference type="OrthoDB" id="9771544at2"/>
<evidence type="ECO:0000256" key="2">
    <source>
        <dbReference type="ARBA" id="ARBA00022448"/>
    </source>
</evidence>
<evidence type="ECO:0000313" key="10">
    <source>
        <dbReference type="Proteomes" id="UP000266177"/>
    </source>
</evidence>
<dbReference type="InterPro" id="IPR000515">
    <property type="entry name" value="MetI-like"/>
</dbReference>
<comment type="subcellular location">
    <subcellularLocation>
        <location evidence="1 7">Cell membrane</location>
        <topology evidence="1 7">Multi-pass membrane protein</topology>
    </subcellularLocation>
</comment>
<dbReference type="PROSITE" id="PS50928">
    <property type="entry name" value="ABC_TM1"/>
    <property type="match status" value="1"/>
</dbReference>
<dbReference type="GO" id="GO:0005886">
    <property type="term" value="C:plasma membrane"/>
    <property type="evidence" value="ECO:0007669"/>
    <property type="project" value="UniProtKB-SubCell"/>
</dbReference>
<sequence>MNIRLKHKAAIYVLLVILGILFFFPFAMMILGSLQKVEKATADPLFWIPTNPTLYNFTYIIGQSSFLHWIKNSLVITLIPVATQIFFGAVLGYIFAKKQFPGREIVFWLMMAVVMVPGQLLIIPKYIMFSQFGWINTYGAIVVPELWAIMGVFLVRQFMMTIPKDLEEAAYIDGAGDFTIFFRIMLPLAKPAIATIGTFAFISCWNDLFTPLIFMTSELMYPITVGLASLLTKEGNFGIEMAGAAISFVPTFLIFVFFQRYFTEGIAMSGINS</sequence>
<keyword evidence="5 7" id="KW-1133">Transmembrane helix</keyword>
<dbReference type="EMBL" id="QYZD01000015">
    <property type="protein sequence ID" value="RJG22635.1"/>
    <property type="molecule type" value="Genomic_DNA"/>
</dbReference>
<dbReference type="Proteomes" id="UP000266177">
    <property type="component" value="Unassembled WGS sequence"/>
</dbReference>